<evidence type="ECO:0008006" key="3">
    <source>
        <dbReference type="Google" id="ProtNLM"/>
    </source>
</evidence>
<protein>
    <recommendedName>
        <fullName evidence="3">DUF1349 domain-containing protein</fullName>
    </recommendedName>
</protein>
<dbReference type="Proteomes" id="UP000597444">
    <property type="component" value="Unassembled WGS sequence"/>
</dbReference>
<organism evidence="1 2">
    <name type="scientific">Reticulibacter mediterranei</name>
    <dbReference type="NCBI Taxonomy" id="2778369"/>
    <lineage>
        <taxon>Bacteria</taxon>
        <taxon>Bacillati</taxon>
        <taxon>Chloroflexota</taxon>
        <taxon>Ktedonobacteria</taxon>
        <taxon>Ktedonobacterales</taxon>
        <taxon>Reticulibacteraceae</taxon>
        <taxon>Reticulibacter</taxon>
    </lineage>
</organism>
<proteinExistence type="predicted"/>
<dbReference type="RefSeq" id="WP_220208902.1">
    <property type="nucleotide sequence ID" value="NZ_BNJK01000002.1"/>
</dbReference>
<accession>A0A8J3N4F2</accession>
<dbReference type="PANTHER" id="PTHR35332:SF2">
    <property type="entry name" value="REGULATION OF ENOLASE PROTEIN 1"/>
    <property type="match status" value="1"/>
</dbReference>
<dbReference type="EMBL" id="BNJK01000002">
    <property type="protein sequence ID" value="GHO98137.1"/>
    <property type="molecule type" value="Genomic_DNA"/>
</dbReference>
<evidence type="ECO:0000313" key="2">
    <source>
        <dbReference type="Proteomes" id="UP000597444"/>
    </source>
</evidence>
<evidence type="ECO:0000313" key="1">
    <source>
        <dbReference type="EMBL" id="GHO98137.1"/>
    </source>
</evidence>
<comment type="caution">
    <text evidence="1">The sequence shown here is derived from an EMBL/GenBank/DDBJ whole genome shotgun (WGS) entry which is preliminary data.</text>
</comment>
<dbReference type="PANTHER" id="PTHR35332">
    <property type="entry name" value="REGULATION OF ENOLASE PROTEIN 1"/>
    <property type="match status" value="1"/>
</dbReference>
<dbReference type="PIRSF" id="PIRSF022704">
    <property type="entry name" value="UCP022704"/>
    <property type="match status" value="1"/>
</dbReference>
<reference evidence="1" key="1">
    <citation type="submission" date="2020-10" db="EMBL/GenBank/DDBJ databases">
        <title>Taxonomic study of unclassified bacteria belonging to the class Ktedonobacteria.</title>
        <authorList>
            <person name="Yabe S."/>
            <person name="Wang C.M."/>
            <person name="Zheng Y."/>
            <person name="Sakai Y."/>
            <person name="Cavaletti L."/>
            <person name="Monciardini P."/>
            <person name="Donadio S."/>
        </authorList>
    </citation>
    <scope>NUCLEOTIDE SEQUENCE</scope>
    <source>
        <strain evidence="1">ID150040</strain>
    </source>
</reference>
<name>A0A8J3N4F2_9CHLR</name>
<gene>
    <name evidence="1" type="ORF">KSF_081850</name>
</gene>
<keyword evidence="2" id="KW-1185">Reference proteome</keyword>
<dbReference type="Pfam" id="PF07081">
    <property type="entry name" value="DUF1349"/>
    <property type="match status" value="1"/>
</dbReference>
<sequence>MMNWYNRPPQWQVQDESLTVQVGAQTDFWRLTHSGAVNDNGHFYYQSREGDFLAQARFSGQYATLYDQAGLMVRIDEKNWLKCGIELIDGVQHASAVVTRDYSDWSVVALLDNPAAFWLRVKRENITVEVSYSLDGERYQLLRQAYFPPVPAVQVGLMCASPLGPGFSVTFADFIL</sequence>
<dbReference type="AlphaFoldDB" id="A0A8J3N4F2"/>
<dbReference type="InterPro" id="IPR013320">
    <property type="entry name" value="ConA-like_dom_sf"/>
</dbReference>
<dbReference type="SUPFAM" id="SSF49899">
    <property type="entry name" value="Concanavalin A-like lectins/glucanases"/>
    <property type="match status" value="1"/>
</dbReference>
<dbReference type="InterPro" id="IPR015987">
    <property type="entry name" value="UCP022704"/>
</dbReference>
<dbReference type="Gene3D" id="2.60.120.200">
    <property type="match status" value="1"/>
</dbReference>
<dbReference type="InterPro" id="IPR009784">
    <property type="entry name" value="DUF1349"/>
</dbReference>